<comment type="caution">
    <text evidence="8">The sequence shown here is derived from an EMBL/GenBank/DDBJ whole genome shotgun (WGS) entry which is preliminary data.</text>
</comment>
<keyword evidence="9" id="KW-1185">Reference proteome</keyword>
<dbReference type="PROSITE" id="PS51257">
    <property type="entry name" value="PROKAR_LIPOPROTEIN"/>
    <property type="match status" value="1"/>
</dbReference>
<feature type="compositionally biased region" description="Basic and acidic residues" evidence="6">
    <location>
        <begin position="44"/>
        <end position="59"/>
    </location>
</feature>
<sequence length="466" mass="51444">MLKKGKKMLALGLTGAMVMGLMGCSNSTDNQDAAKVNQEETEDSNEKSDTQDDTKKDVLSDNQDGGAEVENDVTLEVEVGYTAEALEQFREVIDDFTAQTGIEIELVTPGADYETVMKTRMASGDMPDVFVTHGWSIARYKEYLTRLNDETWFEKIDASILPVVSDQEGSIYVLPVTQGMNGLSYNKRVLEDASVNATEIQSMDDFKEACEKLKEKGVTPVHIGGKDSWTTAGLYNVMAPAFYTAKGCKYPSGDTLKDGSFDWDANGKYLLEEIAGMVQAGYFNTDFITADETSSVIALGEGKCAFMFGSVGYVQKAKAVVDDAEIGVIPMPSTMQDGESQYMTGEGSCFGIFKDTEHMEQAKQFLEFLALPDNANKIMKADGEMPALDGMDKEGSESYQAYQESINSFNVCYDNLFDREYFPSGMWSVMTDAVMEVFMDPEEQGIDRAVSLLKENYIDKYEAAQE</sequence>
<evidence type="ECO:0000256" key="2">
    <source>
        <dbReference type="ARBA" id="ARBA00022729"/>
    </source>
</evidence>
<evidence type="ECO:0000256" key="4">
    <source>
        <dbReference type="ARBA" id="ARBA00023139"/>
    </source>
</evidence>
<dbReference type="Gene3D" id="3.40.190.10">
    <property type="entry name" value="Periplasmic binding protein-like II"/>
    <property type="match status" value="2"/>
</dbReference>
<dbReference type="PANTHER" id="PTHR43649">
    <property type="entry name" value="ARABINOSE-BINDING PROTEIN-RELATED"/>
    <property type="match status" value="1"/>
</dbReference>
<proteinExistence type="predicted"/>
<accession>A0A9X5BIG9</accession>
<keyword evidence="1" id="KW-1003">Cell membrane</keyword>
<dbReference type="SUPFAM" id="SSF53850">
    <property type="entry name" value="Periplasmic binding protein-like II"/>
    <property type="match status" value="1"/>
</dbReference>
<name>A0A9X5BIG9_9FIRM</name>
<keyword evidence="5" id="KW-0449">Lipoprotein</keyword>
<feature type="region of interest" description="Disordered" evidence="6">
    <location>
        <begin position="29"/>
        <end position="71"/>
    </location>
</feature>
<evidence type="ECO:0000256" key="7">
    <source>
        <dbReference type="SAM" id="SignalP"/>
    </source>
</evidence>
<dbReference type="InterPro" id="IPR006059">
    <property type="entry name" value="SBP"/>
</dbReference>
<dbReference type="EMBL" id="QZDT01000033">
    <property type="protein sequence ID" value="NBJ94232.1"/>
    <property type="molecule type" value="Genomic_DNA"/>
</dbReference>
<keyword evidence="3" id="KW-0472">Membrane</keyword>
<dbReference type="Pfam" id="PF01547">
    <property type="entry name" value="SBP_bac_1"/>
    <property type="match status" value="1"/>
</dbReference>
<evidence type="ECO:0000313" key="8">
    <source>
        <dbReference type="EMBL" id="NBJ94232.1"/>
    </source>
</evidence>
<feature type="chain" id="PRO_5040730382" evidence="7">
    <location>
        <begin position="28"/>
        <end position="466"/>
    </location>
</feature>
<feature type="signal peptide" evidence="7">
    <location>
        <begin position="1"/>
        <end position="27"/>
    </location>
</feature>
<dbReference type="OrthoDB" id="9798191at2"/>
<organism evidence="8 9">
    <name type="scientific">Parablautia muri</name>
    <dbReference type="NCBI Taxonomy" id="2320879"/>
    <lineage>
        <taxon>Bacteria</taxon>
        <taxon>Bacillati</taxon>
        <taxon>Bacillota</taxon>
        <taxon>Clostridia</taxon>
        <taxon>Lachnospirales</taxon>
        <taxon>Lachnospiraceae</taxon>
        <taxon>Parablautia</taxon>
    </lineage>
</organism>
<keyword evidence="4" id="KW-0564">Palmitate</keyword>
<evidence type="ECO:0000256" key="1">
    <source>
        <dbReference type="ARBA" id="ARBA00022475"/>
    </source>
</evidence>
<reference evidence="8" key="1">
    <citation type="submission" date="2018-09" db="EMBL/GenBank/DDBJ databases">
        <title>Murine metabolic-syndrome-specific gut microbial biobank.</title>
        <authorList>
            <person name="Liu C."/>
        </authorList>
    </citation>
    <scope>NUCLEOTIDE SEQUENCE</scope>
    <source>
        <strain evidence="8">D42-62</strain>
    </source>
</reference>
<evidence type="ECO:0000256" key="5">
    <source>
        <dbReference type="ARBA" id="ARBA00023288"/>
    </source>
</evidence>
<dbReference type="Proteomes" id="UP001154420">
    <property type="component" value="Unassembled WGS sequence"/>
</dbReference>
<dbReference type="InterPro" id="IPR050490">
    <property type="entry name" value="Bact_solute-bd_prot1"/>
</dbReference>
<dbReference type="AlphaFoldDB" id="A0A9X5BIG9"/>
<dbReference type="PANTHER" id="PTHR43649:SF33">
    <property type="entry name" value="POLYGALACTURONAN_RHAMNOGALACTURONAN-BINDING PROTEIN YTCQ"/>
    <property type="match status" value="1"/>
</dbReference>
<dbReference type="RefSeq" id="WP_160561270.1">
    <property type="nucleotide sequence ID" value="NZ_QZDT01000033.1"/>
</dbReference>
<keyword evidence="2 7" id="KW-0732">Signal</keyword>
<evidence type="ECO:0000256" key="6">
    <source>
        <dbReference type="SAM" id="MobiDB-lite"/>
    </source>
</evidence>
<evidence type="ECO:0000256" key="3">
    <source>
        <dbReference type="ARBA" id="ARBA00023136"/>
    </source>
</evidence>
<gene>
    <name evidence="8" type="ORF">D5281_16970</name>
</gene>
<protein>
    <submittedName>
        <fullName evidence="8">Extracellular solute-binding protein</fullName>
    </submittedName>
</protein>
<evidence type="ECO:0000313" key="9">
    <source>
        <dbReference type="Proteomes" id="UP001154420"/>
    </source>
</evidence>